<name>A0A1D3UG83_TANFO</name>
<evidence type="ECO:0000256" key="1">
    <source>
        <dbReference type="ARBA" id="ARBA00005513"/>
    </source>
</evidence>
<keyword evidence="2 15" id="KW-0813">Transport</keyword>
<keyword evidence="7 15" id="KW-1133">Transmembrane helix</keyword>
<dbReference type="OrthoDB" id="9795289at2"/>
<sequence>MSLLTPDFGLLFWMLLSFLIVFGLLTKFGFPVITRMVNERREYIQQSLAAADEANRRLAEIRMESEGILDEARVRQSELIRQATAESDKMILDAKEEAAAEAQKQLDEAMRQIDAQKQQAVSDIRGQVARLSVDIAEKVLRRQLDDPARQEIFIAHLLDEIEKN</sequence>
<evidence type="ECO:0000256" key="6">
    <source>
        <dbReference type="ARBA" id="ARBA00022781"/>
    </source>
</evidence>
<dbReference type="GO" id="GO:0045259">
    <property type="term" value="C:proton-transporting ATP synthase complex"/>
    <property type="evidence" value="ECO:0007669"/>
    <property type="project" value="UniProtKB-KW"/>
</dbReference>
<protein>
    <recommendedName>
        <fullName evidence="15">ATP synthase subunit b</fullName>
    </recommendedName>
    <alternativeName>
        <fullName evidence="15">ATP synthase F(0) sector subunit b</fullName>
    </alternativeName>
    <alternativeName>
        <fullName evidence="15">ATPase subunit I</fullName>
    </alternativeName>
    <alternativeName>
        <fullName evidence="15">F-type ATPase subunit b</fullName>
        <shortName evidence="15">F-ATPase subunit b</shortName>
    </alternativeName>
</protein>
<dbReference type="SUPFAM" id="SSF81573">
    <property type="entry name" value="F1F0 ATP synthase subunit B, membrane domain"/>
    <property type="match status" value="1"/>
</dbReference>
<dbReference type="AlphaFoldDB" id="A0A1D3UG83"/>
<dbReference type="HAMAP" id="MF_01398">
    <property type="entry name" value="ATP_synth_b_bprime"/>
    <property type="match status" value="1"/>
</dbReference>
<evidence type="ECO:0000313" key="18">
    <source>
        <dbReference type="EMBL" id="SCQ19139.1"/>
    </source>
</evidence>
<organism evidence="18 19">
    <name type="scientific">Tannerella forsythia</name>
    <name type="common">Bacteroides forsythus</name>
    <dbReference type="NCBI Taxonomy" id="28112"/>
    <lineage>
        <taxon>Bacteria</taxon>
        <taxon>Pseudomonadati</taxon>
        <taxon>Bacteroidota</taxon>
        <taxon>Bacteroidia</taxon>
        <taxon>Bacteroidales</taxon>
        <taxon>Tannerellaceae</taxon>
        <taxon>Tannerella</taxon>
    </lineage>
</organism>
<evidence type="ECO:0000256" key="4">
    <source>
        <dbReference type="ARBA" id="ARBA00022547"/>
    </source>
</evidence>
<dbReference type="GO" id="GO:0012505">
    <property type="term" value="C:endomembrane system"/>
    <property type="evidence" value="ECO:0007669"/>
    <property type="project" value="UniProtKB-SubCell"/>
</dbReference>
<gene>
    <name evidence="15 18" type="primary">atpF</name>
    <name evidence="18" type="ORF">TFUB20_00600</name>
</gene>
<evidence type="ECO:0000256" key="11">
    <source>
        <dbReference type="ARBA" id="ARBA00025198"/>
    </source>
</evidence>
<accession>A0A1D3UG83</accession>
<keyword evidence="10 15" id="KW-0066">ATP synthesis</keyword>
<evidence type="ECO:0000256" key="2">
    <source>
        <dbReference type="ARBA" id="ARBA00022448"/>
    </source>
</evidence>
<feature type="coiled-coil region" evidence="17">
    <location>
        <begin position="44"/>
        <end position="119"/>
    </location>
</feature>
<dbReference type="Pfam" id="PF00430">
    <property type="entry name" value="ATP-synt_B"/>
    <property type="match status" value="1"/>
</dbReference>
<keyword evidence="9 15" id="KW-0472">Membrane</keyword>
<dbReference type="InterPro" id="IPR005864">
    <property type="entry name" value="ATP_synth_F0_bsu_bac"/>
</dbReference>
<dbReference type="NCBIfam" id="TIGR01144">
    <property type="entry name" value="ATP_synt_b"/>
    <property type="match status" value="1"/>
</dbReference>
<comment type="function">
    <text evidence="12">Component of the F(0) channel, it forms part of the peripheral stalk, linking F(1) to F(0). The b'-subunit is a diverged and duplicated form of b found in plants and photosynthetic bacteria.</text>
</comment>
<evidence type="ECO:0000313" key="19">
    <source>
        <dbReference type="Proteomes" id="UP000182057"/>
    </source>
</evidence>
<proteinExistence type="inferred from homology"/>
<evidence type="ECO:0000256" key="15">
    <source>
        <dbReference type="HAMAP-Rule" id="MF_01398"/>
    </source>
</evidence>
<evidence type="ECO:0000256" key="13">
    <source>
        <dbReference type="ARBA" id="ARBA00026054"/>
    </source>
</evidence>
<feature type="transmembrane region" description="Helical" evidence="15">
    <location>
        <begin position="12"/>
        <end position="33"/>
    </location>
</feature>
<dbReference type="GO" id="GO:0005886">
    <property type="term" value="C:plasma membrane"/>
    <property type="evidence" value="ECO:0007669"/>
    <property type="project" value="UniProtKB-SubCell"/>
</dbReference>
<keyword evidence="5 15" id="KW-0812">Transmembrane</keyword>
<reference evidence="18 19" key="1">
    <citation type="submission" date="2016-09" db="EMBL/GenBank/DDBJ databases">
        <authorList>
            <person name="Capua I."/>
            <person name="De Benedictis P."/>
            <person name="Joannis T."/>
            <person name="Lombin L.H."/>
            <person name="Cattoli G."/>
        </authorList>
    </citation>
    <scope>NUCLEOTIDE SEQUENCE [LARGE SCALE GENOMIC DNA]</scope>
    <source>
        <strain evidence="18 19">UB20</strain>
    </source>
</reference>
<comment type="subunit">
    <text evidence="15">F-type ATPases have 2 components, F(1) - the catalytic core - and F(0) - the membrane proton channel. F(1) has five subunits: alpha(3), beta(3), gamma(1), delta(1), epsilon(1). F(0) has three main subunits: a(1), b(2) and c(10-14). The alpha and beta chains form an alternating ring which encloses part of the gamma chain. F(1) is attached to F(0) by a central stalk formed by the gamma and epsilon chains, while a peripheral stalk is formed by the delta and b chains.</text>
</comment>
<keyword evidence="4 15" id="KW-0138">CF(0)</keyword>
<dbReference type="InterPro" id="IPR002146">
    <property type="entry name" value="ATP_synth_b/b'su_bac/chlpt"/>
</dbReference>
<comment type="subcellular location">
    <subcellularLocation>
        <location evidence="15">Cell membrane</location>
        <topology evidence="15">Single-pass membrane protein</topology>
    </subcellularLocation>
    <subcellularLocation>
        <location evidence="14">Endomembrane system</location>
        <topology evidence="14">Single-pass membrane protein</topology>
    </subcellularLocation>
</comment>
<comment type="subunit">
    <text evidence="13">F-type ATPases have 2 components, F(1) - the catalytic core - and F(0) - the membrane proton channel. F(1) has five subunits: alpha(3), beta(3), gamma(1), delta(1), epsilon(1). F(0) has four main subunits: a(1), b(2) and c(10-14). The alpha and beta chains form an alternating ring which encloses part of the gamma chain. F(1) is attached to F(0) by a central stalk formed by the gamma and epsilon chains, while a peripheral stalk is formed by the delta and b chains.</text>
</comment>
<evidence type="ECO:0000256" key="8">
    <source>
        <dbReference type="ARBA" id="ARBA00023065"/>
    </source>
</evidence>
<keyword evidence="3 15" id="KW-1003">Cell membrane</keyword>
<dbReference type="RefSeq" id="WP_046824842.1">
    <property type="nucleotide sequence ID" value="NZ_CAJPTF010000030.1"/>
</dbReference>
<dbReference type="Proteomes" id="UP000182057">
    <property type="component" value="Unassembled WGS sequence"/>
</dbReference>
<evidence type="ECO:0000256" key="3">
    <source>
        <dbReference type="ARBA" id="ARBA00022475"/>
    </source>
</evidence>
<evidence type="ECO:0000256" key="9">
    <source>
        <dbReference type="ARBA" id="ARBA00023136"/>
    </source>
</evidence>
<evidence type="ECO:0000256" key="5">
    <source>
        <dbReference type="ARBA" id="ARBA00022692"/>
    </source>
</evidence>
<comment type="similarity">
    <text evidence="1 15 16">Belongs to the ATPase B chain family.</text>
</comment>
<dbReference type="PANTHER" id="PTHR33445">
    <property type="entry name" value="ATP SYNTHASE SUBUNIT B', CHLOROPLASTIC"/>
    <property type="match status" value="1"/>
</dbReference>
<keyword evidence="17" id="KW-0175">Coiled coil</keyword>
<dbReference type="Gene3D" id="6.10.250.1580">
    <property type="match status" value="1"/>
</dbReference>
<evidence type="ECO:0000256" key="17">
    <source>
        <dbReference type="SAM" id="Coils"/>
    </source>
</evidence>
<dbReference type="CDD" id="cd06503">
    <property type="entry name" value="ATP-synt_Fo_b"/>
    <property type="match status" value="1"/>
</dbReference>
<evidence type="ECO:0000256" key="16">
    <source>
        <dbReference type="RuleBase" id="RU003848"/>
    </source>
</evidence>
<dbReference type="EMBL" id="FMMM01000023">
    <property type="protein sequence ID" value="SCQ19139.1"/>
    <property type="molecule type" value="Genomic_DNA"/>
</dbReference>
<evidence type="ECO:0000256" key="7">
    <source>
        <dbReference type="ARBA" id="ARBA00022989"/>
    </source>
</evidence>
<evidence type="ECO:0000256" key="10">
    <source>
        <dbReference type="ARBA" id="ARBA00023310"/>
    </source>
</evidence>
<keyword evidence="8 15" id="KW-0406">Ion transport</keyword>
<dbReference type="InterPro" id="IPR050059">
    <property type="entry name" value="ATP_synthase_B_chain"/>
</dbReference>
<dbReference type="GO" id="GO:0046933">
    <property type="term" value="F:proton-transporting ATP synthase activity, rotational mechanism"/>
    <property type="evidence" value="ECO:0007669"/>
    <property type="project" value="UniProtKB-UniRule"/>
</dbReference>
<comment type="function">
    <text evidence="11 15">F(1)F(0) ATP synthase produces ATP from ADP in the presence of a proton or sodium gradient. F-type ATPases consist of two structural domains, F(1) containing the extramembraneous catalytic core and F(0) containing the membrane proton channel, linked together by a central stalk and a peripheral stalk. During catalysis, ATP synthesis in the catalytic domain of F(1) is coupled via a rotary mechanism of the central stalk subunits to proton translocation.</text>
</comment>
<dbReference type="InterPro" id="IPR028987">
    <property type="entry name" value="ATP_synth_B-like_membr_sf"/>
</dbReference>
<keyword evidence="6 15" id="KW-0375">Hydrogen ion transport</keyword>
<evidence type="ECO:0000256" key="12">
    <source>
        <dbReference type="ARBA" id="ARBA00025614"/>
    </source>
</evidence>
<dbReference type="GO" id="GO:0046961">
    <property type="term" value="F:proton-transporting ATPase activity, rotational mechanism"/>
    <property type="evidence" value="ECO:0007669"/>
    <property type="project" value="TreeGrafter"/>
</dbReference>
<evidence type="ECO:0000256" key="14">
    <source>
        <dbReference type="ARBA" id="ARBA00037847"/>
    </source>
</evidence>
<dbReference type="PANTHER" id="PTHR33445:SF1">
    <property type="entry name" value="ATP SYNTHASE SUBUNIT B"/>
    <property type="match status" value="1"/>
</dbReference>